<evidence type="ECO:0000313" key="1">
    <source>
        <dbReference type="EMBL" id="KAG8230806.1"/>
    </source>
</evidence>
<dbReference type="AlphaFoldDB" id="A0A8K0K9D8"/>
<organism evidence="1 2">
    <name type="scientific">Ladona fulva</name>
    <name type="common">Scarce chaser dragonfly</name>
    <name type="synonym">Libellula fulva</name>
    <dbReference type="NCBI Taxonomy" id="123851"/>
    <lineage>
        <taxon>Eukaryota</taxon>
        <taxon>Metazoa</taxon>
        <taxon>Ecdysozoa</taxon>
        <taxon>Arthropoda</taxon>
        <taxon>Hexapoda</taxon>
        <taxon>Insecta</taxon>
        <taxon>Pterygota</taxon>
        <taxon>Palaeoptera</taxon>
        <taxon>Odonata</taxon>
        <taxon>Epiprocta</taxon>
        <taxon>Anisoptera</taxon>
        <taxon>Libelluloidea</taxon>
        <taxon>Libellulidae</taxon>
        <taxon>Ladona</taxon>
    </lineage>
</organism>
<comment type="caution">
    <text evidence="1">The sequence shown here is derived from an EMBL/GenBank/DDBJ whole genome shotgun (WGS) entry which is preliminary data.</text>
</comment>
<sequence length="38" mass="4345">MSDIDVLRSSDSIDERLIEEIEALEAILLDEILIKTNE</sequence>
<name>A0A8K0K9D8_LADFU</name>
<reference evidence="1" key="1">
    <citation type="submission" date="2013-04" db="EMBL/GenBank/DDBJ databases">
        <authorList>
            <person name="Qu J."/>
            <person name="Murali S.C."/>
            <person name="Bandaranaike D."/>
            <person name="Bellair M."/>
            <person name="Blankenburg K."/>
            <person name="Chao H."/>
            <person name="Dinh H."/>
            <person name="Doddapaneni H."/>
            <person name="Downs B."/>
            <person name="Dugan-Rocha S."/>
            <person name="Elkadiri S."/>
            <person name="Gnanaolivu R.D."/>
            <person name="Hernandez B."/>
            <person name="Javaid M."/>
            <person name="Jayaseelan J.C."/>
            <person name="Lee S."/>
            <person name="Li M."/>
            <person name="Ming W."/>
            <person name="Munidasa M."/>
            <person name="Muniz J."/>
            <person name="Nguyen L."/>
            <person name="Ongeri F."/>
            <person name="Osuji N."/>
            <person name="Pu L.-L."/>
            <person name="Puazo M."/>
            <person name="Qu C."/>
            <person name="Quiroz J."/>
            <person name="Raj R."/>
            <person name="Weissenberger G."/>
            <person name="Xin Y."/>
            <person name="Zou X."/>
            <person name="Han Y."/>
            <person name="Richards S."/>
            <person name="Worley K."/>
            <person name="Muzny D."/>
            <person name="Gibbs R."/>
        </authorList>
    </citation>
    <scope>NUCLEOTIDE SEQUENCE</scope>
    <source>
        <strain evidence="1">Sampled in the wild</strain>
    </source>
</reference>
<dbReference type="EMBL" id="KZ308513">
    <property type="protein sequence ID" value="KAG8230806.1"/>
    <property type="molecule type" value="Genomic_DNA"/>
</dbReference>
<reference evidence="1" key="2">
    <citation type="submission" date="2017-10" db="EMBL/GenBank/DDBJ databases">
        <title>Ladona fulva Genome sequencing and assembly.</title>
        <authorList>
            <person name="Murali S."/>
            <person name="Richards S."/>
            <person name="Bandaranaike D."/>
            <person name="Bellair M."/>
            <person name="Blankenburg K."/>
            <person name="Chao H."/>
            <person name="Dinh H."/>
            <person name="Doddapaneni H."/>
            <person name="Dugan-Rocha S."/>
            <person name="Elkadiri S."/>
            <person name="Gnanaolivu R."/>
            <person name="Hernandez B."/>
            <person name="Skinner E."/>
            <person name="Javaid M."/>
            <person name="Lee S."/>
            <person name="Li M."/>
            <person name="Ming W."/>
            <person name="Munidasa M."/>
            <person name="Muniz J."/>
            <person name="Nguyen L."/>
            <person name="Hughes D."/>
            <person name="Osuji N."/>
            <person name="Pu L.-L."/>
            <person name="Puazo M."/>
            <person name="Qu C."/>
            <person name="Quiroz J."/>
            <person name="Raj R."/>
            <person name="Weissenberger G."/>
            <person name="Xin Y."/>
            <person name="Zou X."/>
            <person name="Han Y."/>
            <person name="Worley K."/>
            <person name="Muzny D."/>
            <person name="Gibbs R."/>
        </authorList>
    </citation>
    <scope>NUCLEOTIDE SEQUENCE</scope>
    <source>
        <strain evidence="1">Sampled in the wild</strain>
    </source>
</reference>
<evidence type="ECO:0000313" key="2">
    <source>
        <dbReference type="Proteomes" id="UP000792457"/>
    </source>
</evidence>
<keyword evidence="2" id="KW-1185">Reference proteome</keyword>
<feature type="non-terminal residue" evidence="1">
    <location>
        <position position="1"/>
    </location>
</feature>
<proteinExistence type="predicted"/>
<accession>A0A8K0K9D8</accession>
<dbReference type="Proteomes" id="UP000792457">
    <property type="component" value="Unassembled WGS sequence"/>
</dbReference>
<protein>
    <submittedName>
        <fullName evidence="1">Uncharacterized protein</fullName>
    </submittedName>
</protein>
<gene>
    <name evidence="1" type="ORF">J437_LFUL010586</name>
</gene>